<reference evidence="1 2" key="1">
    <citation type="submission" date="2023-11" db="EMBL/GenBank/DDBJ databases">
        <title>Lentzea sokolovensis, sp. nov., Lentzea kristufkii, sp. nov., and Lentzea miocenensis, sp. nov., rare actinobacteria from Sokolov Coal Basin, Miocene lacustrine sediment, Czech Republic.</title>
        <authorList>
            <person name="Lara A."/>
            <person name="Kotroba L."/>
            <person name="Nouioui I."/>
            <person name="Neumann-Schaal M."/>
            <person name="Mast Y."/>
            <person name="Chronakova A."/>
        </authorList>
    </citation>
    <scope>NUCLEOTIDE SEQUENCE [LARGE SCALE GENOMIC DNA]</scope>
    <source>
        <strain evidence="1 2">BCCO 10_0856</strain>
    </source>
</reference>
<organism evidence="1 2">
    <name type="scientific">Lentzea miocenica</name>
    <dbReference type="NCBI Taxonomy" id="3095431"/>
    <lineage>
        <taxon>Bacteria</taxon>
        <taxon>Bacillati</taxon>
        <taxon>Actinomycetota</taxon>
        <taxon>Actinomycetes</taxon>
        <taxon>Pseudonocardiales</taxon>
        <taxon>Pseudonocardiaceae</taxon>
        <taxon>Lentzea</taxon>
    </lineage>
</organism>
<sequence length="45" mass="4970">MPKDFHWVDGATHVDLHDKFVPQVAERVAEFFAPSLQASASTTNA</sequence>
<proteinExistence type="predicted"/>
<dbReference type="Proteomes" id="UP001285521">
    <property type="component" value="Unassembled WGS sequence"/>
</dbReference>
<protein>
    <submittedName>
        <fullName evidence="1">Uncharacterized protein</fullName>
    </submittedName>
</protein>
<dbReference type="EMBL" id="JAXAVW010000005">
    <property type="protein sequence ID" value="MDX8030166.1"/>
    <property type="molecule type" value="Genomic_DNA"/>
</dbReference>
<comment type="caution">
    <text evidence="1">The sequence shown here is derived from an EMBL/GenBank/DDBJ whole genome shotgun (WGS) entry which is preliminary data.</text>
</comment>
<gene>
    <name evidence="1" type="ORF">SK803_08085</name>
</gene>
<reference evidence="1 2" key="2">
    <citation type="submission" date="2023-11" db="EMBL/GenBank/DDBJ databases">
        <authorList>
            <person name="Lara A.C."/>
            <person name="Chronakova A."/>
        </authorList>
    </citation>
    <scope>NUCLEOTIDE SEQUENCE [LARGE SCALE GENOMIC DNA]</scope>
    <source>
        <strain evidence="1 2">BCCO 10_0856</strain>
    </source>
</reference>
<accession>A0ABU4SW91</accession>
<name>A0ABU4SW91_9PSEU</name>
<dbReference type="RefSeq" id="WP_319965176.1">
    <property type="nucleotide sequence ID" value="NZ_JAXAVW010000005.1"/>
</dbReference>
<evidence type="ECO:0000313" key="1">
    <source>
        <dbReference type="EMBL" id="MDX8030166.1"/>
    </source>
</evidence>
<evidence type="ECO:0000313" key="2">
    <source>
        <dbReference type="Proteomes" id="UP001285521"/>
    </source>
</evidence>
<keyword evidence="2" id="KW-1185">Reference proteome</keyword>